<dbReference type="GO" id="GO:0008658">
    <property type="term" value="F:penicillin binding"/>
    <property type="evidence" value="ECO:0007669"/>
    <property type="project" value="InterPro"/>
</dbReference>
<dbReference type="GO" id="GO:0005886">
    <property type="term" value="C:plasma membrane"/>
    <property type="evidence" value="ECO:0007669"/>
    <property type="project" value="TreeGrafter"/>
</dbReference>
<evidence type="ECO:0000256" key="1">
    <source>
        <dbReference type="ARBA" id="ARBA00004167"/>
    </source>
</evidence>
<dbReference type="InterPro" id="IPR001460">
    <property type="entry name" value="PCN-bd_Tpept"/>
</dbReference>
<dbReference type="SUPFAM" id="SSF56519">
    <property type="entry name" value="Penicillin binding protein dimerisation domain"/>
    <property type="match status" value="1"/>
</dbReference>
<evidence type="ECO:0000259" key="12">
    <source>
        <dbReference type="Pfam" id="PF03717"/>
    </source>
</evidence>
<dbReference type="InterPro" id="IPR036138">
    <property type="entry name" value="PBP_dimer_sf"/>
</dbReference>
<keyword evidence="7 10" id="KW-1133">Transmembrane helix</keyword>
<feature type="transmembrane region" description="Helical" evidence="10">
    <location>
        <begin position="51"/>
        <end position="74"/>
    </location>
</feature>
<dbReference type="EMBL" id="MHNI01000012">
    <property type="protein sequence ID" value="OGZ42983.1"/>
    <property type="molecule type" value="Genomic_DNA"/>
</dbReference>
<evidence type="ECO:0000256" key="5">
    <source>
        <dbReference type="ARBA" id="ARBA00022960"/>
    </source>
</evidence>
<protein>
    <recommendedName>
        <fullName evidence="15">Penicillin-binding protein 2</fullName>
    </recommendedName>
</protein>
<keyword evidence="8 10" id="KW-0472">Membrane</keyword>
<keyword evidence="3" id="KW-1003">Cell membrane</keyword>
<dbReference type="Pfam" id="PF03717">
    <property type="entry name" value="PBP_dimer"/>
    <property type="match status" value="1"/>
</dbReference>
<dbReference type="PANTHER" id="PTHR30627">
    <property type="entry name" value="PEPTIDOGLYCAN D,D-TRANSPEPTIDASE"/>
    <property type="match status" value="1"/>
</dbReference>
<dbReference type="Pfam" id="PF00905">
    <property type="entry name" value="Transpeptidase"/>
    <property type="match status" value="1"/>
</dbReference>
<keyword evidence="4 10" id="KW-0812">Transmembrane</keyword>
<feature type="domain" description="Penicillin-binding protein transpeptidase" evidence="11">
    <location>
        <begin position="231"/>
        <end position="551"/>
    </location>
</feature>
<proteinExistence type="predicted"/>
<evidence type="ECO:0008006" key="15">
    <source>
        <dbReference type="Google" id="ProtNLM"/>
    </source>
</evidence>
<evidence type="ECO:0000256" key="9">
    <source>
        <dbReference type="ARBA" id="ARBA00023316"/>
    </source>
</evidence>
<gene>
    <name evidence="13" type="ORF">A2W41_02625</name>
</gene>
<dbReference type="GO" id="GO:0046677">
    <property type="term" value="P:response to antibiotic"/>
    <property type="evidence" value="ECO:0007669"/>
    <property type="project" value="UniProtKB-KW"/>
</dbReference>
<evidence type="ECO:0000256" key="4">
    <source>
        <dbReference type="ARBA" id="ARBA00022692"/>
    </source>
</evidence>
<keyword evidence="9" id="KW-0961">Cell wall biogenesis/degradation</keyword>
<dbReference type="PANTHER" id="PTHR30627:SF2">
    <property type="entry name" value="PEPTIDOGLYCAN D,D-TRANSPEPTIDASE MRDA"/>
    <property type="match status" value="1"/>
</dbReference>
<evidence type="ECO:0000313" key="13">
    <source>
        <dbReference type="EMBL" id="OGZ42983.1"/>
    </source>
</evidence>
<keyword evidence="6" id="KW-0573">Peptidoglycan synthesis</keyword>
<evidence type="ECO:0000256" key="7">
    <source>
        <dbReference type="ARBA" id="ARBA00022989"/>
    </source>
</evidence>
<dbReference type="GO" id="GO:0008800">
    <property type="term" value="F:beta-lactamase activity"/>
    <property type="evidence" value="ECO:0007669"/>
    <property type="project" value="UniProtKB-EC"/>
</dbReference>
<organism evidence="13 14">
    <name type="scientific">Candidatus Ryanbacteria bacterium RIFCSPHIGHO2_01_45_13</name>
    <dbReference type="NCBI Taxonomy" id="1802112"/>
    <lineage>
        <taxon>Bacteria</taxon>
        <taxon>Candidatus Ryaniibacteriota</taxon>
    </lineage>
</organism>
<accession>A0A1G2FY36</accession>
<dbReference type="Gene3D" id="3.40.710.10">
    <property type="entry name" value="DD-peptidase/beta-lactamase superfamily"/>
    <property type="match status" value="1"/>
</dbReference>
<dbReference type="InterPro" id="IPR050515">
    <property type="entry name" value="Beta-lactam/transpept"/>
</dbReference>
<evidence type="ECO:0000259" key="11">
    <source>
        <dbReference type="Pfam" id="PF00905"/>
    </source>
</evidence>
<feature type="domain" description="Penicillin-binding protein dimerisation" evidence="12">
    <location>
        <begin position="116"/>
        <end position="191"/>
    </location>
</feature>
<sequence length="578" mass="63379">MFPFSTRKNKRGKLNLHIAFDEVLVDASLHGSIDEAKPASILEKPFSRFSFFLFFTFIIFLLVFLLTRVSWLTLLQGEAYAKRAASNSIQKTVFSPPRGLIYDRKGRIIVENRWVSHENEIQRTIHDDVAFSHVIGFVGLPALEDVEKDLELYNFSAVGRDGVEYFYDEYLRGELGEQLQEVDADGIVVSEGIIRDAVPGKSIVLTLDAEFQKFAYEALSKTAAERGFQGGALIVFDVVSGEVFALISIPSFNVNLFSGGISSEEFKKLLENPSNPFFNRAIAGNYPPGSAIKPYIAVAALTENIITANKQIFSSGSISIPDPYYPGRSTVFKDWRAHGFVDMRRALAVSSNVYFYAIGGGFGDVKGLGIKKIREWLYRFGFGSVTGIDLAGEKTSVVPGPDEKQFLHPSDPIWRIGDTYHVSIGQGDVLATPIQAARAIGGLANGEYLPTLHLLKKVVDDDMTAIKEWTGTPVLLHLNKDELKIVHEGLKLAALEGTASALGSQEIPVAVKTGTAQAAEKNRTHSWLVGFAPSQEPKLGMVVFLEAGPSENQVGSVFVALQLLNWISEHGGIAELTD</sequence>
<evidence type="ECO:0000256" key="10">
    <source>
        <dbReference type="SAM" id="Phobius"/>
    </source>
</evidence>
<keyword evidence="5" id="KW-0133">Cell shape</keyword>
<evidence type="ECO:0000313" key="14">
    <source>
        <dbReference type="Proteomes" id="UP000176700"/>
    </source>
</evidence>
<reference evidence="13 14" key="1">
    <citation type="journal article" date="2016" name="Nat. Commun.">
        <title>Thousands of microbial genomes shed light on interconnected biogeochemical processes in an aquifer system.</title>
        <authorList>
            <person name="Anantharaman K."/>
            <person name="Brown C.T."/>
            <person name="Hug L.A."/>
            <person name="Sharon I."/>
            <person name="Castelle C.J."/>
            <person name="Probst A.J."/>
            <person name="Thomas B.C."/>
            <person name="Singh A."/>
            <person name="Wilkins M.J."/>
            <person name="Karaoz U."/>
            <person name="Brodie E.L."/>
            <person name="Williams K.H."/>
            <person name="Hubbard S.S."/>
            <person name="Banfield J.F."/>
        </authorList>
    </citation>
    <scope>NUCLEOTIDE SEQUENCE [LARGE SCALE GENOMIC DNA]</scope>
</reference>
<evidence type="ECO:0000256" key="6">
    <source>
        <dbReference type="ARBA" id="ARBA00022984"/>
    </source>
</evidence>
<comment type="caution">
    <text evidence="13">The sequence shown here is derived from an EMBL/GenBank/DDBJ whole genome shotgun (WGS) entry which is preliminary data.</text>
</comment>
<dbReference type="SUPFAM" id="SSF56601">
    <property type="entry name" value="beta-lactamase/transpeptidase-like"/>
    <property type="match status" value="1"/>
</dbReference>
<dbReference type="AlphaFoldDB" id="A0A1G2FY36"/>
<name>A0A1G2FY36_9BACT</name>
<evidence type="ECO:0000256" key="2">
    <source>
        <dbReference type="ARBA" id="ARBA00004236"/>
    </source>
</evidence>
<dbReference type="InterPro" id="IPR005311">
    <property type="entry name" value="PBP_dimer"/>
</dbReference>
<evidence type="ECO:0000256" key="3">
    <source>
        <dbReference type="ARBA" id="ARBA00022475"/>
    </source>
</evidence>
<evidence type="ECO:0000256" key="8">
    <source>
        <dbReference type="ARBA" id="ARBA00023136"/>
    </source>
</evidence>
<dbReference type="GO" id="GO:0071555">
    <property type="term" value="P:cell wall organization"/>
    <property type="evidence" value="ECO:0007669"/>
    <property type="project" value="TreeGrafter"/>
</dbReference>
<dbReference type="InterPro" id="IPR012338">
    <property type="entry name" value="Beta-lactam/transpept-like"/>
</dbReference>
<dbReference type="Proteomes" id="UP000176700">
    <property type="component" value="Unassembled WGS sequence"/>
</dbReference>
<dbReference type="Gene3D" id="3.90.1310.10">
    <property type="entry name" value="Penicillin-binding protein 2a (Domain 2)"/>
    <property type="match status" value="1"/>
</dbReference>
<comment type="subcellular location">
    <subcellularLocation>
        <location evidence="2">Cell membrane</location>
    </subcellularLocation>
    <subcellularLocation>
        <location evidence="1">Membrane</location>
        <topology evidence="1">Single-pass membrane protein</topology>
    </subcellularLocation>
</comment>